<evidence type="ECO:0000313" key="3">
    <source>
        <dbReference type="Proteomes" id="UP000198771"/>
    </source>
</evidence>
<dbReference type="Pfam" id="PF02613">
    <property type="entry name" value="Nitrate_red_del"/>
    <property type="match status" value="1"/>
</dbReference>
<dbReference type="Proteomes" id="UP000198771">
    <property type="component" value="Unassembled WGS sequence"/>
</dbReference>
<protein>
    <submittedName>
        <fullName evidence="2">Chaperone TorD involved in molybdoenzyme TorA maturation</fullName>
    </submittedName>
</protein>
<sequence>MLDSNIIARMETYKALASCYFPPDEHLPHNVDTLAAHAPAWVPEVHASTQTMLKNLPNDEQGRDALKVEYAKLFLGPFEVLAPPFGSVYFHVNKMLSHESSDDAAARYLAAGVNSAPDGGNPPDHVTAELEFMYYLLFQEHAAFCRDDATAVREWRDRRTDFFPIHLGAWGPLFADRVVSFAQSPFYKHLGQITKAVLRAEFRLIPDTVQAEPTTAC</sequence>
<evidence type="ECO:0000256" key="1">
    <source>
        <dbReference type="ARBA" id="ARBA00023186"/>
    </source>
</evidence>
<organism evidence="2 3">
    <name type="scientific">Desulfonatronum thiosulfatophilum</name>
    <dbReference type="NCBI Taxonomy" id="617002"/>
    <lineage>
        <taxon>Bacteria</taxon>
        <taxon>Pseudomonadati</taxon>
        <taxon>Thermodesulfobacteriota</taxon>
        <taxon>Desulfovibrionia</taxon>
        <taxon>Desulfovibrionales</taxon>
        <taxon>Desulfonatronaceae</taxon>
        <taxon>Desulfonatronum</taxon>
    </lineage>
</organism>
<dbReference type="RefSeq" id="WP_161946335.1">
    <property type="nucleotide sequence ID" value="NZ_FMXO01000016.1"/>
</dbReference>
<gene>
    <name evidence="2" type="ORF">SAMN05660653_02639</name>
</gene>
<dbReference type="EMBL" id="FMXO01000016">
    <property type="protein sequence ID" value="SDB53336.1"/>
    <property type="molecule type" value="Genomic_DNA"/>
</dbReference>
<keyword evidence="1" id="KW-0143">Chaperone</keyword>
<dbReference type="PANTHER" id="PTHR34227">
    <property type="entry name" value="CHAPERONE PROTEIN YCDY"/>
    <property type="match status" value="1"/>
</dbReference>
<dbReference type="InterPro" id="IPR050289">
    <property type="entry name" value="TorD/DmsD_chaperones"/>
</dbReference>
<dbReference type="InterPro" id="IPR020945">
    <property type="entry name" value="DMSO/NO3_reduct_chaperone"/>
</dbReference>
<dbReference type="PANTHER" id="PTHR34227:SF1">
    <property type="entry name" value="DIMETHYL SULFOXIDE REDUCTASE CHAPERONE-RELATED"/>
    <property type="match status" value="1"/>
</dbReference>
<evidence type="ECO:0000313" key="2">
    <source>
        <dbReference type="EMBL" id="SDB53336.1"/>
    </source>
</evidence>
<accession>A0A1G6E7E0</accession>
<proteinExistence type="predicted"/>
<dbReference type="InterPro" id="IPR036411">
    <property type="entry name" value="TorD-like_sf"/>
</dbReference>
<keyword evidence="3" id="KW-1185">Reference proteome</keyword>
<dbReference type="SUPFAM" id="SSF89155">
    <property type="entry name" value="TorD-like"/>
    <property type="match status" value="1"/>
</dbReference>
<dbReference type="Gene3D" id="1.10.3480.10">
    <property type="entry name" value="TorD-like"/>
    <property type="match status" value="1"/>
</dbReference>
<name>A0A1G6E7E0_9BACT</name>
<dbReference type="STRING" id="617002.SAMN05660653_02639"/>
<dbReference type="AlphaFoldDB" id="A0A1G6E7E0"/>
<dbReference type="OrthoDB" id="13061at2"/>
<reference evidence="2 3" key="1">
    <citation type="submission" date="2016-10" db="EMBL/GenBank/DDBJ databases">
        <authorList>
            <person name="de Groot N.N."/>
        </authorList>
    </citation>
    <scope>NUCLEOTIDE SEQUENCE [LARGE SCALE GENOMIC DNA]</scope>
    <source>
        <strain evidence="2 3">ASO4-2</strain>
    </source>
</reference>